<reference evidence="1" key="1">
    <citation type="submission" date="2018-05" db="EMBL/GenBank/DDBJ databases">
        <authorList>
            <person name="Lanie J.A."/>
            <person name="Ng W.-L."/>
            <person name="Kazmierczak K.M."/>
            <person name="Andrzejewski T.M."/>
            <person name="Davidsen T.M."/>
            <person name="Wayne K.J."/>
            <person name="Tettelin H."/>
            <person name="Glass J.I."/>
            <person name="Rusch D."/>
            <person name="Podicherti R."/>
            <person name="Tsui H.-C.T."/>
            <person name="Winkler M.E."/>
        </authorList>
    </citation>
    <scope>NUCLEOTIDE SEQUENCE</scope>
</reference>
<sequence length="22" mass="2680">MFKALVRDLICDKYDRVFFENG</sequence>
<dbReference type="EMBL" id="UINC01004907">
    <property type="protein sequence ID" value="SVA17721.1"/>
    <property type="molecule type" value="Genomic_DNA"/>
</dbReference>
<evidence type="ECO:0000313" key="1">
    <source>
        <dbReference type="EMBL" id="SVA17721.1"/>
    </source>
</evidence>
<proteinExistence type="predicted"/>
<name>A0A381TQF5_9ZZZZ</name>
<gene>
    <name evidence="1" type="ORF">METZ01_LOCUS70575</name>
</gene>
<dbReference type="AlphaFoldDB" id="A0A381TQF5"/>
<accession>A0A381TQF5</accession>
<organism evidence="1">
    <name type="scientific">marine metagenome</name>
    <dbReference type="NCBI Taxonomy" id="408172"/>
    <lineage>
        <taxon>unclassified sequences</taxon>
        <taxon>metagenomes</taxon>
        <taxon>ecological metagenomes</taxon>
    </lineage>
</organism>
<protein>
    <submittedName>
        <fullName evidence="1">Uncharacterized protein</fullName>
    </submittedName>
</protein>